<organism evidence="3 4">
    <name type="scientific">Caenorhabditis bovis</name>
    <dbReference type="NCBI Taxonomy" id="2654633"/>
    <lineage>
        <taxon>Eukaryota</taxon>
        <taxon>Metazoa</taxon>
        <taxon>Ecdysozoa</taxon>
        <taxon>Nematoda</taxon>
        <taxon>Chromadorea</taxon>
        <taxon>Rhabditida</taxon>
        <taxon>Rhabditina</taxon>
        <taxon>Rhabditomorpha</taxon>
        <taxon>Rhabditoidea</taxon>
        <taxon>Rhabditidae</taxon>
        <taxon>Peloderinae</taxon>
        <taxon>Caenorhabditis</taxon>
    </lineage>
</organism>
<protein>
    <submittedName>
        <fullName evidence="3">Uncharacterized protein</fullName>
    </submittedName>
</protein>
<reference evidence="3 4" key="1">
    <citation type="submission" date="2020-04" db="EMBL/GenBank/DDBJ databases">
        <authorList>
            <person name="Laetsch R D."/>
            <person name="Stevens L."/>
            <person name="Kumar S."/>
            <person name="Blaxter L. M."/>
        </authorList>
    </citation>
    <scope>NUCLEOTIDE SEQUENCE [LARGE SCALE GENOMIC DNA]</scope>
</reference>
<dbReference type="AlphaFoldDB" id="A0A8S1ESF7"/>
<evidence type="ECO:0000256" key="2">
    <source>
        <dbReference type="SAM" id="Phobius"/>
    </source>
</evidence>
<proteinExistence type="predicted"/>
<feature type="compositionally biased region" description="Basic and acidic residues" evidence="1">
    <location>
        <begin position="1"/>
        <end position="12"/>
    </location>
</feature>
<dbReference type="EMBL" id="CADEPM010000004">
    <property type="protein sequence ID" value="CAB3404945.1"/>
    <property type="molecule type" value="Genomic_DNA"/>
</dbReference>
<evidence type="ECO:0000256" key="1">
    <source>
        <dbReference type="SAM" id="MobiDB-lite"/>
    </source>
</evidence>
<accession>A0A8S1ESF7</accession>
<evidence type="ECO:0000313" key="3">
    <source>
        <dbReference type="EMBL" id="CAB3404945.1"/>
    </source>
</evidence>
<keyword evidence="2" id="KW-0812">Transmembrane</keyword>
<evidence type="ECO:0000313" key="4">
    <source>
        <dbReference type="Proteomes" id="UP000494206"/>
    </source>
</evidence>
<sequence length="452" mass="49986">MLIDECRTRNSTDDAQSTATSSSPPPPSRGHRRESETTIANKESANRTVRFSSSHLTSNDVFMRIDSWPNERRPASDGGVLCCGCVDAIRGWSRRQRCLLAFVVLLLLFSIASAIVLLIFFIVNTGGHNHAYPNNLLTTSTTMTSTTSSRSSQFLVGYVVRTSSQFHSFGVNLTTFAPDVAGLVYTSRIIGYSVRDSRMIVFNETSNTFAAYNLSMADASCATCQILSYDPRIIPPTVDSVIACCWDCRDMASSESQKCSVKGHYFEIINKSVEMRVDDDRSTLHVTTMSNSTTPCTIQTIVLNGTSMVTQIGDTIQCPSIDIEALSTIVEYKVMNVLDAGGNLRLYDSTFNETIAIDYHANTTAPMVFRSQATRESIELIAMIYDGVFYATRRNRVSSCVSTLIDGSSAFLFDGAFRGGDWIGDRLMVWYAERDGVNLASFEFEWPDDTKC</sequence>
<feature type="transmembrane region" description="Helical" evidence="2">
    <location>
        <begin position="99"/>
        <end position="123"/>
    </location>
</feature>
<gene>
    <name evidence="3" type="ORF">CBOVIS_LOCUS7201</name>
</gene>
<dbReference type="Proteomes" id="UP000494206">
    <property type="component" value="Unassembled WGS sequence"/>
</dbReference>
<dbReference type="OrthoDB" id="5819285at2759"/>
<keyword evidence="2" id="KW-0472">Membrane</keyword>
<comment type="caution">
    <text evidence="3">The sequence shown here is derived from an EMBL/GenBank/DDBJ whole genome shotgun (WGS) entry which is preliminary data.</text>
</comment>
<name>A0A8S1ESF7_9PELO</name>
<keyword evidence="2" id="KW-1133">Transmembrane helix</keyword>
<keyword evidence="4" id="KW-1185">Reference proteome</keyword>
<feature type="region of interest" description="Disordered" evidence="1">
    <location>
        <begin position="1"/>
        <end position="44"/>
    </location>
</feature>